<evidence type="ECO:0000313" key="1">
    <source>
        <dbReference type="EMBL" id="RDX45146.1"/>
    </source>
</evidence>
<dbReference type="STRING" id="139420.A0A371CXZ9"/>
<dbReference type="Proteomes" id="UP000256964">
    <property type="component" value="Unassembled WGS sequence"/>
</dbReference>
<keyword evidence="2" id="KW-1185">Reference proteome</keyword>
<reference evidence="1 2" key="1">
    <citation type="journal article" date="2018" name="Biotechnol. Biofuels">
        <title>Integrative visual omics of the white-rot fungus Polyporus brumalis exposes the biotechnological potential of its oxidative enzymes for delignifying raw plant biomass.</title>
        <authorList>
            <person name="Miyauchi S."/>
            <person name="Rancon A."/>
            <person name="Drula E."/>
            <person name="Hage H."/>
            <person name="Chaduli D."/>
            <person name="Favel A."/>
            <person name="Grisel S."/>
            <person name="Henrissat B."/>
            <person name="Herpoel-Gimbert I."/>
            <person name="Ruiz-Duenas F.J."/>
            <person name="Chevret D."/>
            <person name="Hainaut M."/>
            <person name="Lin J."/>
            <person name="Wang M."/>
            <person name="Pangilinan J."/>
            <person name="Lipzen A."/>
            <person name="Lesage-Meessen L."/>
            <person name="Navarro D."/>
            <person name="Riley R."/>
            <person name="Grigoriev I.V."/>
            <person name="Zhou S."/>
            <person name="Raouche S."/>
            <person name="Rosso M.N."/>
        </authorList>
    </citation>
    <scope>NUCLEOTIDE SEQUENCE [LARGE SCALE GENOMIC DNA]</scope>
    <source>
        <strain evidence="1 2">BRFM 1820</strain>
    </source>
</reference>
<dbReference type="OrthoDB" id="3254696at2759"/>
<sequence length="99" mass="10871">MLAKLCESLDLQDPFEACIWAVAACAFWGLMHFGEVTVRSRTAFSPSLHLTRANTLFGTDLDGKEYPRLDLPSAKTACAGGIQYVFLMKQNSLCPLDAL</sequence>
<gene>
    <name evidence="1" type="ORF">OH76DRAFT_1358397</name>
</gene>
<evidence type="ECO:0000313" key="2">
    <source>
        <dbReference type="Proteomes" id="UP000256964"/>
    </source>
</evidence>
<protein>
    <submittedName>
        <fullName evidence="1">Uncharacterized protein</fullName>
    </submittedName>
</protein>
<dbReference type="EMBL" id="KZ857441">
    <property type="protein sequence ID" value="RDX45146.1"/>
    <property type="molecule type" value="Genomic_DNA"/>
</dbReference>
<dbReference type="AlphaFoldDB" id="A0A371CXZ9"/>
<name>A0A371CXZ9_9APHY</name>
<proteinExistence type="predicted"/>
<accession>A0A371CXZ9</accession>
<organism evidence="1 2">
    <name type="scientific">Lentinus brumalis</name>
    <dbReference type="NCBI Taxonomy" id="2498619"/>
    <lineage>
        <taxon>Eukaryota</taxon>
        <taxon>Fungi</taxon>
        <taxon>Dikarya</taxon>
        <taxon>Basidiomycota</taxon>
        <taxon>Agaricomycotina</taxon>
        <taxon>Agaricomycetes</taxon>
        <taxon>Polyporales</taxon>
        <taxon>Polyporaceae</taxon>
        <taxon>Lentinus</taxon>
    </lineage>
</organism>